<accession>A0A4Q8ARX8</accession>
<evidence type="ECO:0000256" key="3">
    <source>
        <dbReference type="ARBA" id="ARBA00022692"/>
    </source>
</evidence>
<dbReference type="PANTHER" id="PTHR30086:SF20">
    <property type="entry name" value="ARGININE EXPORTER PROTEIN ARGO-RELATED"/>
    <property type="match status" value="1"/>
</dbReference>
<feature type="transmembrane region" description="Helical" evidence="6">
    <location>
        <begin position="6"/>
        <end position="29"/>
    </location>
</feature>
<name>A0A4Q8ARX8_9MICO</name>
<protein>
    <submittedName>
        <fullName evidence="7">Threonine/homoserine/homoserine lactone efflux protein</fullName>
    </submittedName>
</protein>
<evidence type="ECO:0000256" key="4">
    <source>
        <dbReference type="ARBA" id="ARBA00022989"/>
    </source>
</evidence>
<evidence type="ECO:0000313" key="8">
    <source>
        <dbReference type="Proteomes" id="UP000291483"/>
    </source>
</evidence>
<keyword evidence="3 6" id="KW-0812">Transmembrane</keyword>
<organism evidence="7 8">
    <name type="scientific">Microterricola gilva</name>
    <dbReference type="NCBI Taxonomy" id="393267"/>
    <lineage>
        <taxon>Bacteria</taxon>
        <taxon>Bacillati</taxon>
        <taxon>Actinomycetota</taxon>
        <taxon>Actinomycetes</taxon>
        <taxon>Micrococcales</taxon>
        <taxon>Microbacteriaceae</taxon>
        <taxon>Microterricola</taxon>
    </lineage>
</organism>
<feature type="transmembrane region" description="Helical" evidence="6">
    <location>
        <begin position="136"/>
        <end position="158"/>
    </location>
</feature>
<gene>
    <name evidence="7" type="ORF">EV379_3245</name>
</gene>
<dbReference type="Proteomes" id="UP000291483">
    <property type="component" value="Unassembled WGS sequence"/>
</dbReference>
<feature type="transmembrane region" description="Helical" evidence="6">
    <location>
        <begin position="209"/>
        <end position="230"/>
    </location>
</feature>
<keyword evidence="2" id="KW-1003">Cell membrane</keyword>
<feature type="transmembrane region" description="Helical" evidence="6">
    <location>
        <begin position="178"/>
        <end position="197"/>
    </location>
</feature>
<evidence type="ECO:0000256" key="5">
    <source>
        <dbReference type="ARBA" id="ARBA00023136"/>
    </source>
</evidence>
<dbReference type="GO" id="GO:0005886">
    <property type="term" value="C:plasma membrane"/>
    <property type="evidence" value="ECO:0007669"/>
    <property type="project" value="UniProtKB-SubCell"/>
</dbReference>
<feature type="transmembrane region" description="Helical" evidence="6">
    <location>
        <begin position="65"/>
        <end position="86"/>
    </location>
</feature>
<keyword evidence="8" id="KW-1185">Reference proteome</keyword>
<dbReference type="GO" id="GO:0015171">
    <property type="term" value="F:amino acid transmembrane transporter activity"/>
    <property type="evidence" value="ECO:0007669"/>
    <property type="project" value="TreeGrafter"/>
</dbReference>
<dbReference type="PIRSF" id="PIRSF006324">
    <property type="entry name" value="LeuE"/>
    <property type="match status" value="1"/>
</dbReference>
<evidence type="ECO:0000256" key="6">
    <source>
        <dbReference type="SAM" id="Phobius"/>
    </source>
</evidence>
<proteinExistence type="predicted"/>
<keyword evidence="4 6" id="KW-1133">Transmembrane helix</keyword>
<dbReference type="EMBL" id="SHLC01000001">
    <property type="protein sequence ID" value="RZU66875.1"/>
    <property type="molecule type" value="Genomic_DNA"/>
</dbReference>
<dbReference type="OrthoDB" id="3175972at2"/>
<keyword evidence="5 6" id="KW-0472">Membrane</keyword>
<reference evidence="7 8" key="1">
    <citation type="submission" date="2019-02" db="EMBL/GenBank/DDBJ databases">
        <title>Sequencing the genomes of 1000 actinobacteria strains.</title>
        <authorList>
            <person name="Klenk H.-P."/>
        </authorList>
    </citation>
    <scope>NUCLEOTIDE SEQUENCE [LARGE SCALE GENOMIC DNA]</scope>
    <source>
        <strain evidence="7 8">DSM 18319</strain>
    </source>
</reference>
<comment type="caution">
    <text evidence="7">The sequence shown here is derived from an EMBL/GenBank/DDBJ whole genome shotgun (WGS) entry which is preliminary data.</text>
</comment>
<dbReference type="RefSeq" id="WP_130507006.1">
    <property type="nucleotide sequence ID" value="NZ_SHLC01000001.1"/>
</dbReference>
<evidence type="ECO:0000256" key="1">
    <source>
        <dbReference type="ARBA" id="ARBA00004651"/>
    </source>
</evidence>
<dbReference type="InterPro" id="IPR001123">
    <property type="entry name" value="LeuE-type"/>
</dbReference>
<evidence type="ECO:0000313" key="7">
    <source>
        <dbReference type="EMBL" id="RZU66875.1"/>
    </source>
</evidence>
<dbReference type="AlphaFoldDB" id="A0A4Q8ARX8"/>
<comment type="subcellular location">
    <subcellularLocation>
        <location evidence="1">Cell membrane</location>
        <topology evidence="1">Multi-pass membrane protein</topology>
    </subcellularLocation>
</comment>
<dbReference type="PANTHER" id="PTHR30086">
    <property type="entry name" value="ARGININE EXPORTER PROTEIN ARGO"/>
    <property type="match status" value="1"/>
</dbReference>
<feature type="transmembrane region" description="Helical" evidence="6">
    <location>
        <begin position="41"/>
        <end position="59"/>
    </location>
</feature>
<evidence type="ECO:0000256" key="2">
    <source>
        <dbReference type="ARBA" id="ARBA00022475"/>
    </source>
</evidence>
<sequence>MVPWPNLLGFALASIALIALPGPSVLFVIGRTLTLGRTGGLLSVLGNSLGALPALLLVSLGVGTIVAQSATLFTVIKFAGAGYLVYLGIQAIRHRKDAGAPATAESTPAGNTPAEVPSPTRFARLTRSVRHPTTRILGEAFLVGLTNPKTIVFFVAVLPQFVDYSAGAIPLQLAELGLVFIVLALIGDSLWAFTAGAARSWFAKSPTRIEHLAGAGGAMMIGLGGVLAFAGSKS</sequence>
<dbReference type="Pfam" id="PF01810">
    <property type="entry name" value="LysE"/>
    <property type="match status" value="1"/>
</dbReference>